<reference evidence="4" key="1">
    <citation type="submission" date="2017-02" db="EMBL/GenBank/DDBJ databases">
        <authorList>
            <person name="Varghese N."/>
            <person name="Submissions S."/>
        </authorList>
    </citation>
    <scope>NUCLEOTIDE SEQUENCE [LARGE SCALE GENOMIC DNA]</scope>
    <source>
        <strain evidence="4">ATCC BAA-73</strain>
    </source>
</reference>
<evidence type="ECO:0000256" key="1">
    <source>
        <dbReference type="ARBA" id="ARBA00010613"/>
    </source>
</evidence>
<name>A0A1T4JSU4_9FIRM</name>
<dbReference type="AlphaFoldDB" id="A0A1T4JSU4"/>
<dbReference type="Proteomes" id="UP000190625">
    <property type="component" value="Unassembled WGS sequence"/>
</dbReference>
<evidence type="ECO:0000313" key="4">
    <source>
        <dbReference type="Proteomes" id="UP000190625"/>
    </source>
</evidence>
<dbReference type="InterPro" id="IPR036526">
    <property type="entry name" value="C-N_Hydrolase_sf"/>
</dbReference>
<dbReference type="GO" id="GO:0016787">
    <property type="term" value="F:hydrolase activity"/>
    <property type="evidence" value="ECO:0007669"/>
    <property type="project" value="UniProtKB-KW"/>
</dbReference>
<dbReference type="CDD" id="cd07197">
    <property type="entry name" value="nitrilase"/>
    <property type="match status" value="1"/>
</dbReference>
<accession>A0A1T4JSU4</accession>
<dbReference type="EMBL" id="FUWM01000004">
    <property type="protein sequence ID" value="SJZ33127.1"/>
    <property type="molecule type" value="Genomic_DNA"/>
</dbReference>
<dbReference type="Gene3D" id="3.60.110.10">
    <property type="entry name" value="Carbon-nitrogen hydrolase"/>
    <property type="match status" value="1"/>
</dbReference>
<dbReference type="PANTHER" id="PTHR23088">
    <property type="entry name" value="NITRILASE-RELATED"/>
    <property type="match status" value="1"/>
</dbReference>
<gene>
    <name evidence="3" type="ORF">SAMN02745118_00381</name>
</gene>
<dbReference type="STRING" id="142842.SAMN02745118_00381"/>
<dbReference type="InterPro" id="IPR003010">
    <property type="entry name" value="C-N_Hydrolase"/>
</dbReference>
<protein>
    <submittedName>
        <fullName evidence="3">Predicted amidohydrolase</fullName>
    </submittedName>
</protein>
<dbReference type="RefSeq" id="WP_078808901.1">
    <property type="nucleotide sequence ID" value="NZ_FUWM01000004.1"/>
</dbReference>
<keyword evidence="3" id="KW-0378">Hydrolase</keyword>
<feature type="domain" description="CN hydrolase" evidence="2">
    <location>
        <begin position="4"/>
        <end position="248"/>
    </location>
</feature>
<dbReference type="PANTHER" id="PTHR23088:SF27">
    <property type="entry name" value="DEAMINATED GLUTATHIONE AMIDASE"/>
    <property type="match status" value="1"/>
</dbReference>
<sequence>MKNFVAAGVQIAVKPNDVEANLNKVVKWIDKAVDEYEAELIVFPESITTGFDPAMSADELYELVSPIPGKVTDPVAEAAKKHGVYVVLPTYECGEEPGVVYNSSALIGPDGEVVGVYRKTHPFPTERLAGGGWATPGGEAKVYDTELGKIGMILCYDGDFPELSRLLAVRGAEVILRPSALLRSFDIWEMTNKARAYDNHVYMIGVNAVGPDAGNNYNFGHSMIVSPIAQKLAQARGVEEIIAVELDNDPIKNVSFGTKSPMIFDHLEDRNIGMYEEILKEAKSQFEPSKRIPYKKTENK</sequence>
<proteinExistence type="inferred from homology"/>
<comment type="similarity">
    <text evidence="1">Belongs to the carbon-nitrogen hydrolase superfamily. NIT1/NIT2 family.</text>
</comment>
<evidence type="ECO:0000313" key="3">
    <source>
        <dbReference type="EMBL" id="SJZ33127.1"/>
    </source>
</evidence>
<dbReference type="OrthoDB" id="9811121at2"/>
<evidence type="ECO:0000259" key="2">
    <source>
        <dbReference type="PROSITE" id="PS50263"/>
    </source>
</evidence>
<organism evidence="3 4">
    <name type="scientific">Selenihalanaerobacter shriftii</name>
    <dbReference type="NCBI Taxonomy" id="142842"/>
    <lineage>
        <taxon>Bacteria</taxon>
        <taxon>Bacillati</taxon>
        <taxon>Bacillota</taxon>
        <taxon>Clostridia</taxon>
        <taxon>Halanaerobiales</taxon>
        <taxon>Halobacteroidaceae</taxon>
        <taxon>Selenihalanaerobacter</taxon>
    </lineage>
</organism>
<dbReference type="Pfam" id="PF00795">
    <property type="entry name" value="CN_hydrolase"/>
    <property type="match status" value="1"/>
</dbReference>
<keyword evidence="4" id="KW-1185">Reference proteome</keyword>
<dbReference type="PROSITE" id="PS50263">
    <property type="entry name" value="CN_HYDROLASE"/>
    <property type="match status" value="1"/>
</dbReference>
<dbReference type="SUPFAM" id="SSF56317">
    <property type="entry name" value="Carbon-nitrogen hydrolase"/>
    <property type="match status" value="1"/>
</dbReference>